<keyword evidence="2" id="KW-0808">Transferase</keyword>
<name>A0A7U4THG5_DESA2</name>
<keyword evidence="2" id="KW-0328">Glycosyltransferase</keyword>
<evidence type="ECO:0000313" key="3">
    <source>
        <dbReference type="Proteomes" id="UP000070560"/>
    </source>
</evidence>
<sequence>MASKVPVVCTNVGGIPEVIEDGINGFLVPVANSSTLAEKIIYLLKNKTLSNNFTLYGYHKIKQRFSLQSMLDKYAEIYSDLMTMN</sequence>
<accession>A0A7U4THG5</accession>
<dbReference type="PANTHER" id="PTHR12526:SF630">
    <property type="entry name" value="GLYCOSYLTRANSFERASE"/>
    <property type="match status" value="1"/>
</dbReference>
<evidence type="ECO:0000259" key="1">
    <source>
        <dbReference type="Pfam" id="PF00534"/>
    </source>
</evidence>
<dbReference type="Gene3D" id="3.40.50.2000">
    <property type="entry name" value="Glycogen Phosphorylase B"/>
    <property type="match status" value="2"/>
</dbReference>
<evidence type="ECO:0000313" key="2">
    <source>
        <dbReference type="EMBL" id="AMM40203.1"/>
    </source>
</evidence>
<dbReference type="InterPro" id="IPR001296">
    <property type="entry name" value="Glyco_trans_1"/>
</dbReference>
<protein>
    <submittedName>
        <fullName evidence="2">Glycosyl transferase, group 1 domain protein</fullName>
        <ecNumber evidence="2">2.4.-.-</ecNumber>
    </submittedName>
</protein>
<dbReference type="GO" id="GO:0016757">
    <property type="term" value="F:glycosyltransferase activity"/>
    <property type="evidence" value="ECO:0007669"/>
    <property type="project" value="UniProtKB-KW"/>
</dbReference>
<organism evidence="2 3">
    <name type="scientific">Desulfofervidus auxilii</name>
    <dbReference type="NCBI Taxonomy" id="1621989"/>
    <lineage>
        <taxon>Bacteria</taxon>
        <taxon>Pseudomonadati</taxon>
        <taxon>Thermodesulfobacteriota</taxon>
        <taxon>Candidatus Desulfofervidia</taxon>
        <taxon>Candidatus Desulfofervidales</taxon>
        <taxon>Candidatus Desulfofervidaceae</taxon>
        <taxon>Candidatus Desulfofervidus</taxon>
    </lineage>
</organism>
<keyword evidence="3" id="KW-1185">Reference proteome</keyword>
<dbReference type="Pfam" id="PF00534">
    <property type="entry name" value="Glycos_transf_1"/>
    <property type="match status" value="1"/>
</dbReference>
<feature type="domain" description="Glycosyl transferase family 1" evidence="1">
    <location>
        <begin position="1"/>
        <end position="59"/>
    </location>
</feature>
<dbReference type="KEGG" id="daw:HS1_000397"/>
<dbReference type="EMBL" id="CP013015">
    <property type="protein sequence ID" value="AMM40203.1"/>
    <property type="molecule type" value="Genomic_DNA"/>
</dbReference>
<dbReference type="OrthoDB" id="9775208at2"/>
<dbReference type="AlphaFoldDB" id="A0A7U4THG5"/>
<dbReference type="Proteomes" id="UP000070560">
    <property type="component" value="Chromosome"/>
</dbReference>
<reference evidence="2 3" key="1">
    <citation type="submission" date="2015-10" db="EMBL/GenBank/DDBJ databases">
        <title>Candidatus Desulfofervidus auxilii, a hydrogenotrophic sulfate-reducing bacterium involved in the thermophilic anaerobic oxidation of methane.</title>
        <authorList>
            <person name="Krukenberg V."/>
            <person name="Richter M."/>
            <person name="Wegener G."/>
        </authorList>
    </citation>
    <scope>NUCLEOTIDE SEQUENCE [LARGE SCALE GENOMIC DNA]</scope>
    <source>
        <strain evidence="2 3">HS1</strain>
    </source>
</reference>
<gene>
    <name evidence="2" type="ORF">HS1_000397</name>
</gene>
<dbReference type="CDD" id="cd03801">
    <property type="entry name" value="GT4_PimA-like"/>
    <property type="match status" value="1"/>
</dbReference>
<dbReference type="EC" id="2.4.-.-" evidence="2"/>
<dbReference type="SUPFAM" id="SSF53756">
    <property type="entry name" value="UDP-Glycosyltransferase/glycogen phosphorylase"/>
    <property type="match status" value="1"/>
</dbReference>
<proteinExistence type="predicted"/>
<dbReference type="PANTHER" id="PTHR12526">
    <property type="entry name" value="GLYCOSYLTRANSFERASE"/>
    <property type="match status" value="1"/>
</dbReference>